<dbReference type="Pfam" id="PF00271">
    <property type="entry name" value="Helicase_C"/>
    <property type="match status" value="1"/>
</dbReference>
<dbReference type="InterPro" id="IPR011545">
    <property type="entry name" value="DEAD/DEAH_box_helicase_dom"/>
</dbReference>
<dbReference type="InterPro" id="IPR044876">
    <property type="entry name" value="HRDC_dom_sf"/>
</dbReference>
<dbReference type="FunFam" id="3.40.50.300:FF:000941">
    <property type="entry name" value="Werner syndrome RecQ like helicase"/>
    <property type="match status" value="1"/>
</dbReference>
<feature type="domain" description="Helicase ATP-binding" evidence="12">
    <location>
        <begin position="246"/>
        <end position="414"/>
    </location>
</feature>
<dbReference type="FunFam" id="1.10.150.80:FF:000005">
    <property type="entry name" value="Werner syndrome ATP-dependent helicase homolog"/>
    <property type="match status" value="1"/>
</dbReference>
<dbReference type="Pfam" id="PF00570">
    <property type="entry name" value="HRDC"/>
    <property type="match status" value="1"/>
</dbReference>
<dbReference type="Gene3D" id="1.10.150.80">
    <property type="entry name" value="HRDC domain"/>
    <property type="match status" value="1"/>
</dbReference>
<evidence type="ECO:0000256" key="4">
    <source>
        <dbReference type="ARBA" id="ARBA00022806"/>
    </source>
</evidence>
<dbReference type="GO" id="GO:0003677">
    <property type="term" value="F:DNA binding"/>
    <property type="evidence" value="ECO:0007669"/>
    <property type="project" value="UniProtKB-KW"/>
</dbReference>
<keyword evidence="7" id="KW-0413">Isomerase</keyword>
<evidence type="ECO:0000256" key="1">
    <source>
        <dbReference type="ARBA" id="ARBA00005446"/>
    </source>
</evidence>
<dbReference type="GO" id="GO:0005654">
    <property type="term" value="C:nucleoplasm"/>
    <property type="evidence" value="ECO:0007669"/>
    <property type="project" value="TreeGrafter"/>
</dbReference>
<proteinExistence type="inferred from homology"/>
<keyword evidence="15" id="KW-1185">Reference proteome</keyword>
<dbReference type="OrthoDB" id="10261556at2759"/>
<feature type="domain" description="HRDC" evidence="11">
    <location>
        <begin position="802"/>
        <end position="882"/>
    </location>
</feature>
<evidence type="ECO:0000313" key="15">
    <source>
        <dbReference type="Proteomes" id="UP000245119"/>
    </source>
</evidence>
<feature type="compositionally biased region" description="Acidic residues" evidence="10">
    <location>
        <begin position="192"/>
        <end position="202"/>
    </location>
</feature>
<evidence type="ECO:0000256" key="8">
    <source>
        <dbReference type="ARBA" id="ARBA00034617"/>
    </source>
</evidence>
<dbReference type="GO" id="GO:0043138">
    <property type="term" value="F:3'-5' DNA helicase activity"/>
    <property type="evidence" value="ECO:0007669"/>
    <property type="project" value="UniProtKB-EC"/>
</dbReference>
<dbReference type="GO" id="GO:0000724">
    <property type="term" value="P:double-strand break repair via homologous recombination"/>
    <property type="evidence" value="ECO:0007669"/>
    <property type="project" value="TreeGrafter"/>
</dbReference>
<dbReference type="EC" id="5.6.2.4" evidence="9"/>
<dbReference type="SMART" id="SM00487">
    <property type="entry name" value="DEXDc"/>
    <property type="match status" value="1"/>
</dbReference>
<protein>
    <recommendedName>
        <fullName evidence="9">DNA 3'-5' helicase</fullName>
        <ecNumber evidence="9">5.6.2.4</ecNumber>
    </recommendedName>
</protein>
<dbReference type="Proteomes" id="UP000245119">
    <property type="component" value="Linkage Group LG5"/>
</dbReference>
<dbReference type="InterPro" id="IPR027417">
    <property type="entry name" value="P-loop_NTPase"/>
</dbReference>
<evidence type="ECO:0000256" key="2">
    <source>
        <dbReference type="ARBA" id="ARBA00022741"/>
    </source>
</evidence>
<evidence type="ECO:0000259" key="13">
    <source>
        <dbReference type="PROSITE" id="PS51194"/>
    </source>
</evidence>
<dbReference type="GO" id="GO:0005694">
    <property type="term" value="C:chromosome"/>
    <property type="evidence" value="ECO:0007669"/>
    <property type="project" value="TreeGrafter"/>
</dbReference>
<reference evidence="14 15" key="1">
    <citation type="submission" date="2018-04" db="EMBL/GenBank/DDBJ databases">
        <title>The genome of golden apple snail Pomacea canaliculata provides insight into stress tolerance and invasive adaptation.</title>
        <authorList>
            <person name="Liu C."/>
            <person name="Liu B."/>
            <person name="Ren Y."/>
            <person name="Zhang Y."/>
            <person name="Wang H."/>
            <person name="Li S."/>
            <person name="Jiang F."/>
            <person name="Yin L."/>
            <person name="Zhang G."/>
            <person name="Qian W."/>
            <person name="Fan W."/>
        </authorList>
    </citation>
    <scope>NUCLEOTIDE SEQUENCE [LARGE SCALE GENOMIC DNA]</scope>
    <source>
        <strain evidence="14">SZHN2017</strain>
        <tissue evidence="14">Muscle</tissue>
    </source>
</reference>
<evidence type="ECO:0000259" key="12">
    <source>
        <dbReference type="PROSITE" id="PS51192"/>
    </source>
</evidence>
<evidence type="ECO:0000259" key="11">
    <source>
        <dbReference type="PROSITE" id="PS50967"/>
    </source>
</evidence>
<dbReference type="AlphaFoldDB" id="A0A2T7P9T1"/>
<comment type="similarity">
    <text evidence="1">Belongs to the helicase family. RecQ subfamily.</text>
</comment>
<evidence type="ECO:0000256" key="6">
    <source>
        <dbReference type="ARBA" id="ARBA00023125"/>
    </source>
</evidence>
<dbReference type="InterPro" id="IPR010997">
    <property type="entry name" value="HRDC-like_sf"/>
</dbReference>
<comment type="caution">
    <text evidence="14">The sequence shown here is derived from an EMBL/GenBank/DDBJ whole genome shotgun (WGS) entry which is preliminary data.</text>
</comment>
<dbReference type="InterPro" id="IPR004589">
    <property type="entry name" value="DNA_helicase_ATP-dep_RecQ"/>
</dbReference>
<keyword evidence="3" id="KW-0378">Hydrolase</keyword>
<keyword evidence="4" id="KW-0347">Helicase</keyword>
<evidence type="ECO:0000256" key="10">
    <source>
        <dbReference type="SAM" id="MobiDB-lite"/>
    </source>
</evidence>
<dbReference type="Gene3D" id="3.40.50.300">
    <property type="entry name" value="P-loop containing nucleotide triphosphate hydrolases"/>
    <property type="match status" value="2"/>
</dbReference>
<dbReference type="SMART" id="SM00341">
    <property type="entry name" value="HRDC"/>
    <property type="match status" value="1"/>
</dbReference>
<evidence type="ECO:0000313" key="14">
    <source>
        <dbReference type="EMBL" id="PVD30177.1"/>
    </source>
</evidence>
<feature type="domain" description="Helicase C-terminal" evidence="13">
    <location>
        <begin position="445"/>
        <end position="624"/>
    </location>
</feature>
<feature type="compositionally biased region" description="Basic and acidic residues" evidence="10">
    <location>
        <begin position="130"/>
        <end position="154"/>
    </location>
</feature>
<evidence type="ECO:0000256" key="3">
    <source>
        <dbReference type="ARBA" id="ARBA00022801"/>
    </source>
</evidence>
<dbReference type="SMART" id="SM00490">
    <property type="entry name" value="HELICc"/>
    <property type="match status" value="1"/>
</dbReference>
<dbReference type="SUPFAM" id="SSF88659">
    <property type="entry name" value="Sigma3 and sigma4 domains of RNA polymerase sigma factors"/>
    <property type="match status" value="1"/>
</dbReference>
<keyword evidence="2" id="KW-0547">Nucleotide-binding</keyword>
<dbReference type="GO" id="GO:0005737">
    <property type="term" value="C:cytoplasm"/>
    <property type="evidence" value="ECO:0007669"/>
    <property type="project" value="TreeGrafter"/>
</dbReference>
<dbReference type="InterPro" id="IPR001650">
    <property type="entry name" value="Helicase_C-like"/>
</dbReference>
<keyword evidence="5" id="KW-0067">ATP-binding</keyword>
<dbReference type="EMBL" id="PZQS01000005">
    <property type="protein sequence ID" value="PVD30177.1"/>
    <property type="molecule type" value="Genomic_DNA"/>
</dbReference>
<dbReference type="Pfam" id="PF14493">
    <property type="entry name" value="HTH_40"/>
    <property type="match status" value="1"/>
</dbReference>
<dbReference type="PROSITE" id="PS51194">
    <property type="entry name" value="HELICASE_CTER"/>
    <property type="match status" value="1"/>
</dbReference>
<dbReference type="SUPFAM" id="SSF47819">
    <property type="entry name" value="HRDC-like"/>
    <property type="match status" value="1"/>
</dbReference>
<dbReference type="InterPro" id="IPR014001">
    <property type="entry name" value="Helicase_ATP-bd"/>
</dbReference>
<dbReference type="GO" id="GO:0016787">
    <property type="term" value="F:hydrolase activity"/>
    <property type="evidence" value="ECO:0007669"/>
    <property type="project" value="UniProtKB-KW"/>
</dbReference>
<dbReference type="InterPro" id="IPR013324">
    <property type="entry name" value="RNA_pol_sigma_r3/r4-like"/>
</dbReference>
<dbReference type="PROSITE" id="PS50967">
    <property type="entry name" value="HRDC"/>
    <property type="match status" value="1"/>
</dbReference>
<dbReference type="STRING" id="400727.A0A2T7P9T1"/>
<dbReference type="GO" id="GO:0009378">
    <property type="term" value="F:four-way junction helicase activity"/>
    <property type="evidence" value="ECO:0007669"/>
    <property type="project" value="TreeGrafter"/>
</dbReference>
<comment type="catalytic activity">
    <reaction evidence="8">
        <text>Couples ATP hydrolysis with the unwinding of duplex DNA by translocating in the 3'-5' direction.</text>
        <dbReference type="EC" id="5.6.2.4"/>
    </reaction>
</comment>
<feature type="compositionally biased region" description="Basic and acidic residues" evidence="10">
    <location>
        <begin position="175"/>
        <end position="191"/>
    </location>
</feature>
<feature type="region of interest" description="Disordered" evidence="10">
    <location>
        <begin position="1016"/>
        <end position="1068"/>
    </location>
</feature>
<keyword evidence="6" id="KW-0238">DNA-binding</keyword>
<organism evidence="14 15">
    <name type="scientific">Pomacea canaliculata</name>
    <name type="common">Golden apple snail</name>
    <dbReference type="NCBI Taxonomy" id="400727"/>
    <lineage>
        <taxon>Eukaryota</taxon>
        <taxon>Metazoa</taxon>
        <taxon>Spiralia</taxon>
        <taxon>Lophotrochozoa</taxon>
        <taxon>Mollusca</taxon>
        <taxon>Gastropoda</taxon>
        <taxon>Caenogastropoda</taxon>
        <taxon>Architaenioglossa</taxon>
        <taxon>Ampullarioidea</taxon>
        <taxon>Ampullariidae</taxon>
        <taxon>Pomacea</taxon>
    </lineage>
</organism>
<evidence type="ECO:0000256" key="9">
    <source>
        <dbReference type="ARBA" id="ARBA00034808"/>
    </source>
</evidence>
<dbReference type="InterPro" id="IPR029491">
    <property type="entry name" value="Helicase_HTH"/>
</dbReference>
<evidence type="ECO:0000256" key="7">
    <source>
        <dbReference type="ARBA" id="ARBA00023235"/>
    </source>
</evidence>
<dbReference type="InterPro" id="IPR002121">
    <property type="entry name" value="HRDC_dom"/>
</dbReference>
<feature type="region of interest" description="Disordered" evidence="10">
    <location>
        <begin position="129"/>
        <end position="216"/>
    </location>
</feature>
<dbReference type="PANTHER" id="PTHR13710:SF120">
    <property type="entry name" value="BIFUNCTIONAL 3'-5' EXONUCLEASE_ATP-DEPENDENT HELICASE WRN"/>
    <property type="match status" value="1"/>
</dbReference>
<evidence type="ECO:0000256" key="5">
    <source>
        <dbReference type="ARBA" id="ARBA00022840"/>
    </source>
</evidence>
<name>A0A2T7P9T1_POMCA</name>
<gene>
    <name evidence="14" type="ORF">C0Q70_09439</name>
</gene>
<sequence length="1068" mass="118310">MDLEATLQTIQKKTVCILEILQNKGSALGNMKVKDLILKAHEALVSAQQLLCIGDNDLVNMTTKSQIDDNPHSDKDSDITVEFDDPLNDDAFSDWDLDENELSVHEASMSAQQLVCIGENDLVNMTTKSQIDENPHSDKDSDTTVDLDDTKSDALSDCDLNENESSPSIMSCADNQRETEPRSRQDIKIEEIPEPASDEEYSEFMNPEPCADDDSENQLLDPSYSKVLKKFFGYSKFRPLQWKIISSVLNEKKDICVIMATGYGKSLCYQFPAVYSKSLTVVISPLISLMEDQVLALKAANIEACLLGSAQENPASVKEDLLRGRFCLLYITPEFTSSSVNFLIKLQKTVGIGLFAIDEAHCVSHWGHDFRAAYRCLGCLKESFPEVPVMALTATATQKVQLDICRSLKLRSPKIVCTGFDRQAKNVILPNLFLSVSSKSYPSNDLKVHLEKNGNDFQFSGPTIIYCPTKKVTMDIAATLRGMGVACLPYHAGLSLTSRKQAHKSFINDHIQVVVATVAFGMGIDKPDVRKVIHYGVKNMRQFISQITNPGFREHKQQMLNKMQQYLSSASCRRRLLLAHFEGNSSLEVGGTQNCCDNCRKRLECSKYQQYLSEESPQTADTLVPADQPLDMGKEALDLFTAIKVTGNRYGLTVPVQFFVGLHHKNSRSAKMPCATSYMVLESKCLVFEGYLVESAVRGGFGATTELGRKAVEWMKQASSNNDVPSLMIMPDQNLLSELRAAAVKKIVINSRKQGATTLAIPGHSIESGHASTSLASDLALKTISGGDVYKPQVPEIDPRVAKLETELYTKLIKQRNEIAEEMGFTPHSIASNKVLLDMARMRPSSFEQLQKIEDLPAAKAEHFGKPFLQTISVFCVQHNLSVDQFPSYTLKQDSLDLETELRQLSETQRISYVMFVKENKSLEEVASLRGLQTSTVINHLCEAVRLGLSIDIRGLGVTPAFEALITDTILSPPVNSVSLDSFFRERGRTKKLESSVEHSATVTSSASSRITESAPSSQFLGSFGSSSSITESYSQADIRSPKRSLPEWMSSSKHSLSKKKKSNSLFK</sequence>
<dbReference type="GO" id="GO:0000723">
    <property type="term" value="P:telomere maintenance"/>
    <property type="evidence" value="ECO:0007669"/>
    <property type="project" value="TreeGrafter"/>
</dbReference>
<feature type="compositionally biased region" description="Low complexity" evidence="10">
    <location>
        <begin position="1017"/>
        <end position="1036"/>
    </location>
</feature>
<dbReference type="PANTHER" id="PTHR13710">
    <property type="entry name" value="DNA HELICASE RECQ FAMILY MEMBER"/>
    <property type="match status" value="1"/>
</dbReference>
<dbReference type="PROSITE" id="PS51192">
    <property type="entry name" value="HELICASE_ATP_BIND_1"/>
    <property type="match status" value="1"/>
</dbReference>
<accession>A0A2T7P9T1</accession>
<dbReference type="Pfam" id="PF00270">
    <property type="entry name" value="DEAD"/>
    <property type="match status" value="1"/>
</dbReference>
<feature type="compositionally biased region" description="Basic residues" evidence="10">
    <location>
        <begin position="1056"/>
        <end position="1068"/>
    </location>
</feature>
<dbReference type="GO" id="GO:0005524">
    <property type="term" value="F:ATP binding"/>
    <property type="evidence" value="ECO:0007669"/>
    <property type="project" value="UniProtKB-KW"/>
</dbReference>
<dbReference type="NCBIfam" id="TIGR00614">
    <property type="entry name" value="recQ_fam"/>
    <property type="match status" value="1"/>
</dbReference>
<dbReference type="SUPFAM" id="SSF52540">
    <property type="entry name" value="P-loop containing nucleoside triphosphate hydrolases"/>
    <property type="match status" value="1"/>
</dbReference>